<dbReference type="Proteomes" id="UP000199065">
    <property type="component" value="Unassembled WGS sequence"/>
</dbReference>
<reference evidence="1 2" key="1">
    <citation type="submission" date="2016-10" db="EMBL/GenBank/DDBJ databases">
        <authorList>
            <person name="de Groot N.N."/>
        </authorList>
    </citation>
    <scope>NUCLEOTIDE SEQUENCE [LARGE SCALE GENOMIC DNA]</scope>
    <source>
        <strain>J11</strain>
        <strain evidence="2">PG 39</strain>
    </source>
</reference>
<accession>A0A1I2UFD2</accession>
<name>A0A1I2UFD2_9CORY</name>
<keyword evidence="2" id="KW-1185">Reference proteome</keyword>
<dbReference type="EMBL" id="FOPJ01000013">
    <property type="protein sequence ID" value="SFG75059.1"/>
    <property type="molecule type" value="Genomic_DNA"/>
</dbReference>
<evidence type="ECO:0000313" key="1">
    <source>
        <dbReference type="EMBL" id="SFG75059.1"/>
    </source>
</evidence>
<sequence>MLGNGCENTETGAISSDGLRAALAIANIRPLSLRDMSGRGLAVRLVHDHIQAHPMTAERGCETARGCLNHPLQIRRCTPQHLVFLAE</sequence>
<protein>
    <submittedName>
        <fullName evidence="1">Uncharacterized protein</fullName>
    </submittedName>
</protein>
<gene>
    <name evidence="1" type="ORF">SAMN05660282_01822</name>
</gene>
<evidence type="ECO:0000313" key="2">
    <source>
        <dbReference type="Proteomes" id="UP000199065"/>
    </source>
</evidence>
<proteinExistence type="predicted"/>
<dbReference type="AlphaFoldDB" id="A0A1I2UFD2"/>
<organism evidence="1 2">
    <name type="scientific">Corynebacterium spheniscorum</name>
    <dbReference type="NCBI Taxonomy" id="185761"/>
    <lineage>
        <taxon>Bacteria</taxon>
        <taxon>Bacillati</taxon>
        <taxon>Actinomycetota</taxon>
        <taxon>Actinomycetes</taxon>
        <taxon>Mycobacteriales</taxon>
        <taxon>Corynebacteriaceae</taxon>
        <taxon>Corynebacterium</taxon>
    </lineage>
</organism>